<proteinExistence type="predicted"/>
<keyword evidence="2" id="KW-1185">Reference proteome</keyword>
<gene>
    <name evidence="1" type="ORF">MENTE1834_LOCUS38540</name>
</gene>
<reference evidence="1" key="1">
    <citation type="submission" date="2023-11" db="EMBL/GenBank/DDBJ databases">
        <authorList>
            <person name="Poullet M."/>
        </authorList>
    </citation>
    <scope>NUCLEOTIDE SEQUENCE</scope>
    <source>
        <strain evidence="1">E1834</strain>
    </source>
</reference>
<protein>
    <submittedName>
        <fullName evidence="1">Uncharacterized protein</fullName>
    </submittedName>
</protein>
<evidence type="ECO:0000313" key="1">
    <source>
        <dbReference type="EMBL" id="CAK5090737.1"/>
    </source>
</evidence>
<evidence type="ECO:0000313" key="2">
    <source>
        <dbReference type="Proteomes" id="UP001497535"/>
    </source>
</evidence>
<dbReference type="EMBL" id="CAVMJV010000083">
    <property type="protein sequence ID" value="CAK5090737.1"/>
    <property type="molecule type" value="Genomic_DNA"/>
</dbReference>
<sequence>MQEKKRRADSLCGQVDSQLNIYYLRSLCHNQDSLYVLNLEHRFSWIISTEGVFKFNQEILLNTNLEASTDCKDGEGAVTFLSNQLGNIPEIKANSYYSKTCSNKNTTKRCYPNDDSNISVFKIVCPTNICICGNVDKQCYFAKTVNPGSLDYMFYSHSGSMFVNPNVGSVSLSSPDNHHFDPKTSAPKFMELTPGTKSYLNGKELSGKKFLNMLVDSRIKSFFLFELGLPYNMY</sequence>
<name>A0ACB1AGU1_MELEN</name>
<organism evidence="1 2">
    <name type="scientific">Meloidogyne enterolobii</name>
    <name type="common">Root-knot nematode worm</name>
    <name type="synonym">Meloidogyne mayaguensis</name>
    <dbReference type="NCBI Taxonomy" id="390850"/>
    <lineage>
        <taxon>Eukaryota</taxon>
        <taxon>Metazoa</taxon>
        <taxon>Ecdysozoa</taxon>
        <taxon>Nematoda</taxon>
        <taxon>Chromadorea</taxon>
        <taxon>Rhabditida</taxon>
        <taxon>Tylenchina</taxon>
        <taxon>Tylenchomorpha</taxon>
        <taxon>Tylenchoidea</taxon>
        <taxon>Meloidogynidae</taxon>
        <taxon>Meloidogyninae</taxon>
        <taxon>Meloidogyne</taxon>
    </lineage>
</organism>
<dbReference type="Proteomes" id="UP001497535">
    <property type="component" value="Unassembled WGS sequence"/>
</dbReference>
<accession>A0ACB1AGU1</accession>
<comment type="caution">
    <text evidence="1">The sequence shown here is derived from an EMBL/GenBank/DDBJ whole genome shotgun (WGS) entry which is preliminary data.</text>
</comment>